<dbReference type="EMBL" id="JH226130">
    <property type="protein sequence ID" value="EHY51852.1"/>
    <property type="molecule type" value="Genomic_DNA"/>
</dbReference>
<dbReference type="RefSeq" id="XP_009152313.1">
    <property type="nucleotide sequence ID" value="XM_009154065.1"/>
</dbReference>
<feature type="compositionally biased region" description="Polar residues" evidence="1">
    <location>
        <begin position="141"/>
        <end position="156"/>
    </location>
</feature>
<evidence type="ECO:0008006" key="4">
    <source>
        <dbReference type="Google" id="ProtNLM"/>
    </source>
</evidence>
<reference evidence="2" key="1">
    <citation type="submission" date="2011-07" db="EMBL/GenBank/DDBJ databases">
        <title>The Genome Sequence of Exophiala (Wangiella) dermatitidis NIH/UT8656.</title>
        <authorList>
            <consortium name="The Broad Institute Genome Sequencing Platform"/>
            <person name="Cuomo C."/>
            <person name="Wang Z."/>
            <person name="Hunicke-Smith S."/>
            <person name="Szanislo P.J."/>
            <person name="Earl A."/>
            <person name="Young S.K."/>
            <person name="Zeng Q."/>
            <person name="Gargeya S."/>
            <person name="Fitzgerald M."/>
            <person name="Haas B."/>
            <person name="Abouelleil A."/>
            <person name="Alvarado L."/>
            <person name="Arachchi H.M."/>
            <person name="Berlin A."/>
            <person name="Brown A."/>
            <person name="Chapman S.B."/>
            <person name="Chen Z."/>
            <person name="Dunbar C."/>
            <person name="Freedman E."/>
            <person name="Gearin G."/>
            <person name="Gellesch M."/>
            <person name="Goldberg J."/>
            <person name="Griggs A."/>
            <person name="Gujja S."/>
            <person name="Heiman D."/>
            <person name="Howarth C."/>
            <person name="Larson L."/>
            <person name="Lui A."/>
            <person name="MacDonald P.J.P."/>
            <person name="Montmayeur A."/>
            <person name="Murphy C."/>
            <person name="Neiman D."/>
            <person name="Pearson M."/>
            <person name="Priest M."/>
            <person name="Roberts A."/>
            <person name="Saif S."/>
            <person name="Shea T."/>
            <person name="Shenoy N."/>
            <person name="Sisk P."/>
            <person name="Stolte C."/>
            <person name="Sykes S."/>
            <person name="Wortman J."/>
            <person name="Nusbaum C."/>
            <person name="Birren B."/>
        </authorList>
    </citation>
    <scope>NUCLEOTIDE SEQUENCE</scope>
    <source>
        <strain evidence="2">NIH/UT8656</strain>
    </source>
</reference>
<dbReference type="Proteomes" id="UP000007304">
    <property type="component" value="Unassembled WGS sequence"/>
</dbReference>
<dbReference type="Gene3D" id="3.40.50.720">
    <property type="entry name" value="NAD(P)-binding Rossmann-like Domain"/>
    <property type="match status" value="1"/>
</dbReference>
<feature type="region of interest" description="Disordered" evidence="1">
    <location>
        <begin position="121"/>
        <end position="163"/>
    </location>
</feature>
<organism evidence="2 3">
    <name type="scientific">Exophiala dermatitidis (strain ATCC 34100 / CBS 525.76 / NIH/UT8656)</name>
    <name type="common">Black yeast</name>
    <name type="synonym">Wangiella dermatitidis</name>
    <dbReference type="NCBI Taxonomy" id="858893"/>
    <lineage>
        <taxon>Eukaryota</taxon>
        <taxon>Fungi</taxon>
        <taxon>Dikarya</taxon>
        <taxon>Ascomycota</taxon>
        <taxon>Pezizomycotina</taxon>
        <taxon>Eurotiomycetes</taxon>
        <taxon>Chaetothyriomycetidae</taxon>
        <taxon>Chaetothyriales</taxon>
        <taxon>Herpotrichiellaceae</taxon>
        <taxon>Exophiala</taxon>
    </lineage>
</organism>
<dbReference type="HOGENOM" id="CLU_071330_5_0_1"/>
<evidence type="ECO:0000313" key="3">
    <source>
        <dbReference type="Proteomes" id="UP000007304"/>
    </source>
</evidence>
<proteinExistence type="predicted"/>
<accession>H6BLA4</accession>
<dbReference type="VEuPathDB" id="FungiDB:HMPREF1120_00076"/>
<evidence type="ECO:0000313" key="2">
    <source>
        <dbReference type="EMBL" id="EHY51852.1"/>
    </source>
</evidence>
<protein>
    <recommendedName>
        <fullName evidence="4">NAD(P)-binding domain-containing protein</fullName>
    </recommendedName>
</protein>
<dbReference type="AlphaFoldDB" id="H6BLA4"/>
<dbReference type="PANTHER" id="PTHR14097:SF8">
    <property type="entry name" value="NAD(P)-BINDING DOMAIN-CONTAINING PROTEIN"/>
    <property type="match status" value="1"/>
</dbReference>
<name>H6BLA4_EXODN</name>
<sequence>MVHLILAGATGLVGSSVLSHVLSLPTGGNITRLSILTRNSTIPLLANPPPPGTPNANRTTEIEVIQHGDFARYPPDLLARLEGADACIWALGVSQMDVDRETYVRITRDFALEAARAFSGLRRSKSSTGDHGQGSAVLDTNGPNSQTSQPLPQQSHGDTDDDKSKFKFIYVSGRGATTQNPKPWTPLFAHVKGETEAALLALSKTEPYASSLAVYSVRPAAVDGYNQPWLWREILSTHRTALQRIYLSAAMVPLRWATRIGLARGLHSPTEELGRVLVEMAVDDSRGPYRGSEPDVTGEGRILENSVVRRMAKIHREE</sequence>
<evidence type="ECO:0000256" key="1">
    <source>
        <dbReference type="SAM" id="MobiDB-lite"/>
    </source>
</evidence>
<dbReference type="OrthoDB" id="9975943at2759"/>
<dbReference type="eggNOG" id="ENOG502S03H">
    <property type="taxonomic scope" value="Eukaryota"/>
</dbReference>
<dbReference type="EMBL" id="JH226130">
    <property type="protein sequence ID" value="EHY51851.1"/>
    <property type="molecule type" value="Genomic_DNA"/>
</dbReference>
<dbReference type="RefSeq" id="XP_009152312.1">
    <property type="nucleotide sequence ID" value="XM_009154064.1"/>
</dbReference>
<dbReference type="SUPFAM" id="SSF51735">
    <property type="entry name" value="NAD(P)-binding Rossmann-fold domains"/>
    <property type="match status" value="1"/>
</dbReference>
<keyword evidence="3" id="KW-1185">Reference proteome</keyword>
<dbReference type="PANTHER" id="PTHR14097">
    <property type="entry name" value="OXIDOREDUCTASE HTATIP2"/>
    <property type="match status" value="1"/>
</dbReference>
<gene>
    <name evidence="2" type="ORF">HMPREF1120_00076</name>
</gene>
<dbReference type="InterPro" id="IPR036291">
    <property type="entry name" value="NAD(P)-bd_dom_sf"/>
</dbReference>
<dbReference type="GeneID" id="20304715"/>